<dbReference type="AlphaFoldDB" id="A0A6J1QAZ8"/>
<dbReference type="GeneID" id="112459128"/>
<feature type="region of interest" description="Disordered" evidence="1">
    <location>
        <begin position="72"/>
        <end position="104"/>
    </location>
</feature>
<evidence type="ECO:0000313" key="2">
    <source>
        <dbReference type="Proteomes" id="UP000504618"/>
    </source>
</evidence>
<dbReference type="RefSeq" id="XP_024878863.1">
    <property type="nucleotide sequence ID" value="XM_025023095.1"/>
</dbReference>
<keyword evidence="2" id="KW-1185">Reference proteome</keyword>
<accession>A0A6J1QAZ8</accession>
<gene>
    <name evidence="3" type="primary">LOC112459128</name>
</gene>
<name>A0A6J1QAZ8_9HYME</name>
<evidence type="ECO:0000256" key="1">
    <source>
        <dbReference type="SAM" id="MobiDB-lite"/>
    </source>
</evidence>
<sequence>MQMKRKSTSTSASNNKRCKMDNIANYPSTSTIGVLHNTDFSAREVESNINIFDHNAFEPDSKEVDDVVLEENNTNTAPRGQVISERHEAQGKVTKVPRCKEDQS</sequence>
<feature type="non-terminal residue" evidence="3">
    <location>
        <position position="104"/>
    </location>
</feature>
<protein>
    <submittedName>
        <fullName evidence="3">Uncharacterized protein LOC112459128</fullName>
    </submittedName>
</protein>
<feature type="region of interest" description="Disordered" evidence="1">
    <location>
        <begin position="1"/>
        <end position="30"/>
    </location>
</feature>
<dbReference type="Proteomes" id="UP000504618">
    <property type="component" value="Unplaced"/>
</dbReference>
<organism evidence="2 3">
    <name type="scientific">Temnothorax curvispinosus</name>
    <dbReference type="NCBI Taxonomy" id="300111"/>
    <lineage>
        <taxon>Eukaryota</taxon>
        <taxon>Metazoa</taxon>
        <taxon>Ecdysozoa</taxon>
        <taxon>Arthropoda</taxon>
        <taxon>Hexapoda</taxon>
        <taxon>Insecta</taxon>
        <taxon>Pterygota</taxon>
        <taxon>Neoptera</taxon>
        <taxon>Endopterygota</taxon>
        <taxon>Hymenoptera</taxon>
        <taxon>Apocrita</taxon>
        <taxon>Aculeata</taxon>
        <taxon>Formicoidea</taxon>
        <taxon>Formicidae</taxon>
        <taxon>Myrmicinae</taxon>
        <taxon>Temnothorax</taxon>
    </lineage>
</organism>
<evidence type="ECO:0000313" key="3">
    <source>
        <dbReference type="RefSeq" id="XP_024878863.1"/>
    </source>
</evidence>
<reference evidence="3" key="1">
    <citation type="submission" date="2025-08" db="UniProtKB">
        <authorList>
            <consortium name="RefSeq"/>
        </authorList>
    </citation>
    <scope>IDENTIFICATION</scope>
    <source>
        <tissue evidence="3">Whole body</tissue>
    </source>
</reference>
<proteinExistence type="predicted"/>